<dbReference type="KEGG" id="hyl:LPB072_01285"/>
<gene>
    <name evidence="4" type="ORF">LPB072_01285</name>
</gene>
<evidence type="ECO:0000259" key="3">
    <source>
        <dbReference type="PROSITE" id="PS50206"/>
    </source>
</evidence>
<dbReference type="GO" id="GO:0004792">
    <property type="term" value="F:thiosulfate-cyanide sulfurtransferase activity"/>
    <property type="evidence" value="ECO:0007669"/>
    <property type="project" value="TreeGrafter"/>
</dbReference>
<feature type="domain" description="Rhodanese" evidence="3">
    <location>
        <begin position="73"/>
        <end position="157"/>
    </location>
</feature>
<dbReference type="Gene3D" id="3.40.250.10">
    <property type="entry name" value="Rhodanese-like domain"/>
    <property type="match status" value="2"/>
</dbReference>
<evidence type="ECO:0000256" key="1">
    <source>
        <dbReference type="ARBA" id="ARBA00022679"/>
    </source>
</evidence>
<dbReference type="InterPro" id="IPR045078">
    <property type="entry name" value="TST/MPST-like"/>
</dbReference>
<dbReference type="SMART" id="SM00450">
    <property type="entry name" value="RHOD"/>
    <property type="match status" value="2"/>
</dbReference>
<dbReference type="SUPFAM" id="SSF52821">
    <property type="entry name" value="Rhodanese/Cell cycle control phosphatase"/>
    <property type="match status" value="2"/>
</dbReference>
<dbReference type="EMBL" id="CP017476">
    <property type="protein sequence ID" value="AOW11692.1"/>
    <property type="molecule type" value="Genomic_DNA"/>
</dbReference>
<keyword evidence="2" id="KW-0677">Repeat</keyword>
<sequence length="340" mass="37094">MPMTAPLTLSPLPEGSPAHAQWRDDLPRWRHLVQARWLHALLAGAAVEAAPEGAWHVFEVGEGPWSSAQAPTLPGARWLDVQRFEHGPLWNKVPDEVLLRQLGELGIRHDTTVVLAGRKGVANARMAHLLLYAGVGDVRLLDGGTQAWVRAGFPVAREAPPAPQPVATFGLARVACPQYLVDTAQVRTLQQKPDATLVSIRTWGEFTGRTSGYDYIAAEGDIAGARWGHAGADGDVNDMSAFHTREGLMLDAAAIEALWHSQGIEAHGHTVFYCGTGWRASLAFYYAWLMGWAQICVYDGGWLEWSSDPANPTINRQLLPNDRSTLAQASARDFSMDAQP</sequence>
<protein>
    <recommendedName>
        <fullName evidence="3">Rhodanese domain-containing protein</fullName>
    </recommendedName>
</protein>
<proteinExistence type="predicted"/>
<dbReference type="PANTHER" id="PTHR11364:SF27">
    <property type="entry name" value="SULFURTRANSFERASE"/>
    <property type="match status" value="1"/>
</dbReference>
<feature type="domain" description="Rhodanese" evidence="3">
    <location>
        <begin position="191"/>
        <end position="314"/>
    </location>
</feature>
<evidence type="ECO:0000313" key="5">
    <source>
        <dbReference type="Proteomes" id="UP000185680"/>
    </source>
</evidence>
<dbReference type="PROSITE" id="PS50206">
    <property type="entry name" value="RHODANESE_3"/>
    <property type="match status" value="2"/>
</dbReference>
<name>A0A1D8NRH4_9BURK</name>
<evidence type="ECO:0000313" key="4">
    <source>
        <dbReference type="EMBL" id="AOW11692.1"/>
    </source>
</evidence>
<organism evidence="4 5">
    <name type="scientific">Hydrogenophaga crassostreae</name>
    <dbReference type="NCBI Taxonomy" id="1763535"/>
    <lineage>
        <taxon>Bacteria</taxon>
        <taxon>Pseudomonadati</taxon>
        <taxon>Pseudomonadota</taxon>
        <taxon>Betaproteobacteria</taxon>
        <taxon>Burkholderiales</taxon>
        <taxon>Comamonadaceae</taxon>
        <taxon>Hydrogenophaga</taxon>
    </lineage>
</organism>
<dbReference type="PANTHER" id="PTHR11364">
    <property type="entry name" value="THIOSULFATE SULFERTANSFERASE"/>
    <property type="match status" value="1"/>
</dbReference>
<dbReference type="Proteomes" id="UP000185680">
    <property type="component" value="Chromosome"/>
</dbReference>
<keyword evidence="1" id="KW-0808">Transferase</keyword>
<evidence type="ECO:0000256" key="2">
    <source>
        <dbReference type="ARBA" id="ARBA00022737"/>
    </source>
</evidence>
<dbReference type="STRING" id="1763535.LPB072_01285"/>
<dbReference type="InterPro" id="IPR001763">
    <property type="entry name" value="Rhodanese-like_dom"/>
</dbReference>
<reference evidence="4 5" key="1">
    <citation type="submission" date="2016-10" db="EMBL/GenBank/DDBJ databases">
        <title>Hydorgenophaga sp. LPB0072 isolated from gastropod.</title>
        <authorList>
            <person name="Kim E."/>
            <person name="Yi H."/>
        </authorList>
    </citation>
    <scope>NUCLEOTIDE SEQUENCE [LARGE SCALE GENOMIC DNA]</scope>
    <source>
        <strain evidence="4 5">LPB0072</strain>
    </source>
</reference>
<dbReference type="AlphaFoldDB" id="A0A1D8NRH4"/>
<dbReference type="InterPro" id="IPR036873">
    <property type="entry name" value="Rhodanese-like_dom_sf"/>
</dbReference>
<accession>A0A1D8NRH4</accession>
<dbReference type="Pfam" id="PF00581">
    <property type="entry name" value="Rhodanese"/>
    <property type="match status" value="2"/>
</dbReference>